<evidence type="ECO:0000313" key="2">
    <source>
        <dbReference type="EMBL" id="CAI9279762.1"/>
    </source>
</evidence>
<reference evidence="2" key="1">
    <citation type="submission" date="2023-04" db="EMBL/GenBank/DDBJ databases">
        <authorList>
            <person name="Vijverberg K."/>
            <person name="Xiong W."/>
            <person name="Schranz E."/>
        </authorList>
    </citation>
    <scope>NUCLEOTIDE SEQUENCE</scope>
</reference>
<dbReference type="AlphaFoldDB" id="A0AA36E2P2"/>
<feature type="compositionally biased region" description="Basic and acidic residues" evidence="1">
    <location>
        <begin position="56"/>
        <end position="66"/>
    </location>
</feature>
<feature type="region of interest" description="Disordered" evidence="1">
    <location>
        <begin position="19"/>
        <end position="132"/>
    </location>
</feature>
<feature type="compositionally biased region" description="Basic and acidic residues" evidence="1">
    <location>
        <begin position="29"/>
        <end position="39"/>
    </location>
</feature>
<dbReference type="EMBL" id="OX465080">
    <property type="protein sequence ID" value="CAI9279762.1"/>
    <property type="molecule type" value="Genomic_DNA"/>
</dbReference>
<protein>
    <submittedName>
        <fullName evidence="2">Uncharacterized protein</fullName>
    </submittedName>
</protein>
<evidence type="ECO:0000256" key="1">
    <source>
        <dbReference type="SAM" id="MobiDB-lite"/>
    </source>
</evidence>
<dbReference type="Proteomes" id="UP001177003">
    <property type="component" value="Chromosome 4"/>
</dbReference>
<gene>
    <name evidence="2" type="ORF">LSALG_LOCUS19547</name>
</gene>
<dbReference type="Gene3D" id="1.10.8.60">
    <property type="match status" value="1"/>
</dbReference>
<proteinExistence type="predicted"/>
<keyword evidence="3" id="KW-1185">Reference proteome</keyword>
<feature type="compositionally biased region" description="Pro residues" evidence="1">
    <location>
        <begin position="43"/>
        <end position="54"/>
    </location>
</feature>
<name>A0AA36E2P2_LACSI</name>
<accession>A0AA36E2P2</accession>
<evidence type="ECO:0000313" key="3">
    <source>
        <dbReference type="Proteomes" id="UP001177003"/>
    </source>
</evidence>
<sequence length="152" mass="17161">MQHPKVTVDRPDVAGRVRILQVHSRGKSLAKDVDFDKVARRTPGPPPPPPPPPRSNHSDEIEKVEVEPPVARVEEDDIFVGEGIDYSVPSKDMSPSPLSEDMEESPKRKERPSNFNEPAYGPVPPSDPSQDWQQTVRKIAKYFYLLFYPHLA</sequence>
<organism evidence="2 3">
    <name type="scientific">Lactuca saligna</name>
    <name type="common">Willowleaf lettuce</name>
    <dbReference type="NCBI Taxonomy" id="75948"/>
    <lineage>
        <taxon>Eukaryota</taxon>
        <taxon>Viridiplantae</taxon>
        <taxon>Streptophyta</taxon>
        <taxon>Embryophyta</taxon>
        <taxon>Tracheophyta</taxon>
        <taxon>Spermatophyta</taxon>
        <taxon>Magnoliopsida</taxon>
        <taxon>eudicotyledons</taxon>
        <taxon>Gunneridae</taxon>
        <taxon>Pentapetalae</taxon>
        <taxon>asterids</taxon>
        <taxon>campanulids</taxon>
        <taxon>Asterales</taxon>
        <taxon>Asteraceae</taxon>
        <taxon>Cichorioideae</taxon>
        <taxon>Cichorieae</taxon>
        <taxon>Lactucinae</taxon>
        <taxon>Lactuca</taxon>
    </lineage>
</organism>